<keyword evidence="2" id="KW-0677">Repeat</keyword>
<comment type="caution">
    <text evidence="4">The sequence shown here is derived from an EMBL/GenBank/DDBJ whole genome shotgun (WGS) entry which is preliminary data.</text>
</comment>
<dbReference type="PANTHER" id="PTHR11017:SF393">
    <property type="entry name" value="ADP-RIBOSYL CYCLASE_CYCLIC ADP-RIBOSE HYDROLASE"/>
    <property type="match status" value="1"/>
</dbReference>
<dbReference type="InterPro" id="IPR044974">
    <property type="entry name" value="Disease_R_plants"/>
</dbReference>
<proteinExistence type="predicted"/>
<evidence type="ECO:0000256" key="1">
    <source>
        <dbReference type="ARBA" id="ARBA00022614"/>
    </source>
</evidence>
<dbReference type="PROSITE" id="PS50104">
    <property type="entry name" value="TIR"/>
    <property type="match status" value="1"/>
</dbReference>
<dbReference type="InterPro" id="IPR027417">
    <property type="entry name" value="P-loop_NTPase"/>
</dbReference>
<accession>A0ABQ7WK15</accession>
<dbReference type="InterPro" id="IPR001611">
    <property type="entry name" value="Leu-rich_rpt"/>
</dbReference>
<reference evidence="4 5" key="1">
    <citation type="journal article" date="2021" name="bioRxiv">
        <title>Chromosome-scale and haplotype-resolved genome assembly of a tetraploid potato cultivar.</title>
        <authorList>
            <person name="Sun H."/>
            <person name="Jiao W.-B."/>
            <person name="Krause K."/>
            <person name="Campoy J.A."/>
            <person name="Goel M."/>
            <person name="Folz-Donahue K."/>
            <person name="Kukat C."/>
            <person name="Huettel B."/>
            <person name="Schneeberger K."/>
        </authorList>
    </citation>
    <scope>NUCLEOTIDE SEQUENCE [LARGE SCALE GENOMIC DNA]</scope>
    <source>
        <strain evidence="4">SolTubOtavaFocal</strain>
        <tissue evidence="4">Leaves</tissue>
    </source>
</reference>
<evidence type="ECO:0000313" key="4">
    <source>
        <dbReference type="EMBL" id="KAH0781053.1"/>
    </source>
</evidence>
<dbReference type="InterPro" id="IPR003591">
    <property type="entry name" value="Leu-rich_rpt_typical-subtyp"/>
</dbReference>
<gene>
    <name evidence="4" type="ORF">KY290_000651</name>
</gene>
<dbReference type="Gene3D" id="3.40.50.10140">
    <property type="entry name" value="Toll/interleukin-1 receptor homology (TIR) domain"/>
    <property type="match status" value="1"/>
</dbReference>
<dbReference type="PANTHER" id="PTHR11017">
    <property type="entry name" value="LEUCINE-RICH REPEAT-CONTAINING PROTEIN"/>
    <property type="match status" value="1"/>
</dbReference>
<dbReference type="SUPFAM" id="SSF52540">
    <property type="entry name" value="P-loop containing nucleoside triphosphate hydrolases"/>
    <property type="match status" value="1"/>
</dbReference>
<dbReference type="InterPro" id="IPR032675">
    <property type="entry name" value="LRR_dom_sf"/>
</dbReference>
<feature type="domain" description="TIR" evidence="3">
    <location>
        <begin position="1"/>
        <end position="87"/>
    </location>
</feature>
<dbReference type="InterPro" id="IPR058192">
    <property type="entry name" value="WHD_ROQ1-like"/>
</dbReference>
<dbReference type="PROSITE" id="PS51450">
    <property type="entry name" value="LRR"/>
    <property type="match status" value="1"/>
</dbReference>
<dbReference type="Pfam" id="PF23282">
    <property type="entry name" value="WHD_ROQ1"/>
    <property type="match status" value="1"/>
</dbReference>
<dbReference type="InterPro" id="IPR035897">
    <property type="entry name" value="Toll_tir_struct_dom_sf"/>
</dbReference>
<evidence type="ECO:0000259" key="3">
    <source>
        <dbReference type="PROSITE" id="PS50104"/>
    </source>
</evidence>
<dbReference type="SUPFAM" id="SSF52058">
    <property type="entry name" value="L domain-like"/>
    <property type="match status" value="1"/>
</dbReference>
<name>A0ABQ7WK15_SOLTU</name>
<dbReference type="InterPro" id="IPR000157">
    <property type="entry name" value="TIR_dom"/>
</dbReference>
<organism evidence="4 5">
    <name type="scientific">Solanum tuberosum</name>
    <name type="common">Potato</name>
    <dbReference type="NCBI Taxonomy" id="4113"/>
    <lineage>
        <taxon>Eukaryota</taxon>
        <taxon>Viridiplantae</taxon>
        <taxon>Streptophyta</taxon>
        <taxon>Embryophyta</taxon>
        <taxon>Tracheophyta</taxon>
        <taxon>Spermatophyta</taxon>
        <taxon>Magnoliopsida</taxon>
        <taxon>eudicotyledons</taxon>
        <taxon>Gunneridae</taxon>
        <taxon>Pentapetalae</taxon>
        <taxon>asterids</taxon>
        <taxon>lamiids</taxon>
        <taxon>Solanales</taxon>
        <taxon>Solanaceae</taxon>
        <taxon>Solanoideae</taxon>
        <taxon>Solaneae</taxon>
        <taxon>Solanum</taxon>
    </lineage>
</organism>
<dbReference type="Pfam" id="PF00560">
    <property type="entry name" value="LRR_1"/>
    <property type="match status" value="1"/>
</dbReference>
<dbReference type="Gene3D" id="3.80.10.10">
    <property type="entry name" value="Ribonuclease Inhibitor"/>
    <property type="match status" value="2"/>
</dbReference>
<evidence type="ECO:0000256" key="2">
    <source>
        <dbReference type="ARBA" id="ARBA00022737"/>
    </source>
</evidence>
<dbReference type="Pfam" id="PF01582">
    <property type="entry name" value="TIR"/>
    <property type="match status" value="1"/>
</dbReference>
<dbReference type="SUPFAM" id="SSF52200">
    <property type="entry name" value="Toll/Interleukin receptor TIR domain"/>
    <property type="match status" value="1"/>
</dbReference>
<dbReference type="Pfam" id="PF13855">
    <property type="entry name" value="LRR_8"/>
    <property type="match status" value="1"/>
</dbReference>
<protein>
    <recommendedName>
        <fullName evidence="3">TIR domain-containing protein</fullName>
    </recommendedName>
</protein>
<keyword evidence="5" id="KW-1185">Reference proteome</keyword>
<dbReference type="SMART" id="SM00369">
    <property type="entry name" value="LRR_TYP"/>
    <property type="match status" value="3"/>
</dbReference>
<sequence>MESSSSFASNSQYRPRWKWCLNELVKIMECKEKENGQTVIPIFYDVDPLDVRKQSGSFTEAFCRHELEYMDDVEGMQKVLILLDDIDHGDHLEYLAGDLGWFGNGSRVIVTTGNRHLIDKDHAIYELPTLPDLEAMQLFNKHAFKNEVPDERFKKFSLEVVNHAKGLPLALKHELNVLIDKSLVFVSKNNLIKMHDLIQDMGRYVVRMQKDSGEQSRLWDVEDIEKVMVNNTYLPSLQKLNLSYSERLMQTPDFTGMPNLEYLDLSNCSNLEELEIKMSCSGLREIPSSIIEQRTLKMSSMQNLVCLPSSICKLKGLVKLNLWACSKLESLPEELDGGLPEDVGSLSSLEMLNISGNNFEHFPRSMVQLGALQYLDLSYCKRLKELPGFMGMQNLEILDLSHFNLIDGGLVKDIGCLSSLKVLDLSGNNFEHLPQRIAQLGALQNLDLSDCKRLTQLQEFPQQLDTIRADWSNHLICNSLFQNISTLQNDISDSHSLSLRVFTSCANNIPSWFHHQGMDTRVSISQYA</sequence>
<dbReference type="Proteomes" id="UP000826656">
    <property type="component" value="Unassembled WGS sequence"/>
</dbReference>
<dbReference type="PRINTS" id="PR00364">
    <property type="entry name" value="DISEASERSIST"/>
</dbReference>
<keyword evidence="1" id="KW-0433">Leucine-rich repeat</keyword>
<dbReference type="EMBL" id="JAIVGD010000001">
    <property type="protein sequence ID" value="KAH0781053.1"/>
    <property type="molecule type" value="Genomic_DNA"/>
</dbReference>
<evidence type="ECO:0000313" key="5">
    <source>
        <dbReference type="Proteomes" id="UP000826656"/>
    </source>
</evidence>